<feature type="compositionally biased region" description="Basic residues" evidence="15">
    <location>
        <begin position="718"/>
        <end position="729"/>
    </location>
</feature>
<feature type="compositionally biased region" description="Basic and acidic residues" evidence="15">
    <location>
        <begin position="48"/>
        <end position="58"/>
    </location>
</feature>
<keyword evidence="17" id="KW-1185">Reference proteome</keyword>
<keyword evidence="4" id="KW-0808">Transferase</keyword>
<feature type="compositionally biased region" description="Acidic residues" evidence="15">
    <location>
        <begin position="1024"/>
        <end position="1043"/>
    </location>
</feature>
<evidence type="ECO:0000256" key="5">
    <source>
        <dbReference type="ARBA" id="ARBA00022741"/>
    </source>
</evidence>
<dbReference type="InterPro" id="IPR008271">
    <property type="entry name" value="Ser/Thr_kinase_AS"/>
</dbReference>
<keyword evidence="7 14" id="KW-0067">ATP-binding</keyword>
<dbReference type="EC" id="2.7.11.25" evidence="2"/>
<dbReference type="FunFam" id="1.10.510.10:FF:000087">
    <property type="entry name" value="Mitogen-activated protein kinase kinase kinase 12"/>
    <property type="match status" value="1"/>
</dbReference>
<dbReference type="Pfam" id="PF07714">
    <property type="entry name" value="PK_Tyr_Ser-Thr"/>
    <property type="match status" value="1"/>
</dbReference>
<keyword evidence="5 14" id="KW-0547">Nucleotide-binding</keyword>
<dbReference type="InterPro" id="IPR000719">
    <property type="entry name" value="Prot_kinase_dom"/>
</dbReference>
<evidence type="ECO:0000256" key="7">
    <source>
        <dbReference type="ARBA" id="ARBA00022840"/>
    </source>
</evidence>
<dbReference type="PROSITE" id="PS50011">
    <property type="entry name" value="PROTEIN_KINASE_DOM"/>
    <property type="match status" value="1"/>
</dbReference>
<dbReference type="RefSeq" id="XP_027203770.1">
    <property type="nucleotide sequence ID" value="XM_027347969.1"/>
</dbReference>
<evidence type="ECO:0000313" key="17">
    <source>
        <dbReference type="Proteomes" id="UP000515146"/>
    </source>
</evidence>
<dbReference type="PANTHER" id="PTHR44329">
    <property type="entry name" value="SERINE/THREONINE-PROTEIN KINASE TNNI3K-RELATED"/>
    <property type="match status" value="1"/>
</dbReference>
<proteinExistence type="inferred from homology"/>
<dbReference type="Proteomes" id="UP000515146">
    <property type="component" value="Unplaced"/>
</dbReference>
<dbReference type="PROSITE" id="PS00108">
    <property type="entry name" value="PROTEIN_KINASE_ST"/>
    <property type="match status" value="1"/>
</dbReference>
<evidence type="ECO:0000256" key="10">
    <source>
        <dbReference type="ARBA" id="ARBA00074193"/>
    </source>
</evidence>
<dbReference type="InterPro" id="IPR051681">
    <property type="entry name" value="Ser/Thr_Kinases-Pseudokinases"/>
</dbReference>
<evidence type="ECO:0000259" key="16">
    <source>
        <dbReference type="PROSITE" id="PS50011"/>
    </source>
</evidence>
<feature type="binding site" evidence="14">
    <location>
        <begin position="235"/>
        <end position="243"/>
    </location>
    <ligand>
        <name>ATP</name>
        <dbReference type="ChEBI" id="CHEBI:30616"/>
    </ligand>
</feature>
<reference evidence="18" key="1">
    <citation type="submission" date="2025-08" db="UniProtKB">
        <authorList>
            <consortium name="RefSeq"/>
        </authorList>
    </citation>
    <scope>IDENTIFICATION</scope>
    <source>
        <strain evidence="18">Airmid</strain>
    </source>
</reference>
<dbReference type="PANTHER" id="PTHR44329:SF304">
    <property type="entry name" value="MITOGEN-ACTIVATED PROTEIN KINASE KINASE KINASE 13-LIKE ISOFORM X1"/>
    <property type="match status" value="1"/>
</dbReference>
<gene>
    <name evidence="18" type="primary">LOC113797563</name>
</gene>
<evidence type="ECO:0000256" key="15">
    <source>
        <dbReference type="SAM" id="MobiDB-lite"/>
    </source>
</evidence>
<dbReference type="PRINTS" id="PR00109">
    <property type="entry name" value="TYRKINASE"/>
</dbReference>
<evidence type="ECO:0000256" key="12">
    <source>
        <dbReference type="ARBA" id="ARBA00080806"/>
    </source>
</evidence>
<dbReference type="GO" id="GO:0005524">
    <property type="term" value="F:ATP binding"/>
    <property type="evidence" value="ECO:0007669"/>
    <property type="project" value="UniProtKB-KW"/>
</dbReference>
<evidence type="ECO:0000256" key="3">
    <source>
        <dbReference type="ARBA" id="ARBA00022527"/>
    </source>
</evidence>
<dbReference type="OrthoDB" id="339325at2759"/>
<keyword evidence="6" id="KW-0418">Kinase</keyword>
<sequence>MITIQPSSSKNHHQSSIDDEQDSQTLIEDKNPTAILSSSSTSSSSFDRMLEHSKHSTIEDDDKSSNDSLNKQQISSHRKLTRIFAQNPIEQQQQQQQQHNDESNIPIYDTQIILDTDNQDVFVSLQQQPKSEINEFLSSSSSLPYNSNINNGQSFIFSRQAYRDIPPFNHDYYNSHNLFTTFFGYNTGRWFNGIIGCLKPFLDMLGSKDSSMNTFHHHDDDWEIPFEHIKDLQWLGSGAQGAVFMGKYNNEWVAVKKVKEKRETEIKHLRKLNHSNIVAFRGVCTQSPNCYCIVMEFCPYGQLYEFLKSGQQLSPQMIIEWAKQIASGMNYLHSHKIIHRDLKSPNVLISYNDTLKISDFGTCKQLNDRSTKMSFTGTVAWMAPEIIRDELCSEKVDIWSFGVVLWELLNCEIPYRDVDSSAIIWGVGNSSLTLPIPSGVPRGFDLLLQQCWNIKPRNRPSFRQVLMHLDIASSELINIEANQFFIIQQQWRDEIRDCMKRMKRRRSSVAISNEHQINNENYKEEIEHLICKRKEELMHAQHIREEYVRKRECANNLYMELMTCLLKLEQREKNLLQREHALISRLAKNCGHPSLTDVSRSPSILSPFVEKVPEVFRQELYDCNKIIPYSLLDYNEKQMNCIEPTVSTTITIDDDDDVNESGNQHLKFIVPQSSTNINRRKKRIPAIHSPKQTKNHNRSSKKSSSLCNQCHYYHSSIRSRRNRFHHRSLSPKPKSPDLIVHNNNNDKTIELRNTPTPSRPSVLDKNFIKIHNNNCNKIIKRSDKAIQTNETIFNYNSDNSNSSPNIEKNVLNNDKQTTTVLLECSTSNPNSPNNHTKLTTKMSTTSTFDSGYGDGYQSCLSTPSTHSNKVRFTDKSPMTPSSIKSPFGDGEFGDLDDNNNNNNNNDKATSTTFNRIKCRQSNSNTLPSLSSIDENSVNEELEKNDLFIINRDSNREPRIIEESIEEMNKVILDTFEHLDSKNPQKHHHHNHRKDTFICKHCSSDSDSSSDSSFLHTYGDDDDSCNCSDDDDDGDDDDDEDANEYDNHDHDDSKYLLRKKFHKAVHQFNESSRRYCDSISLSSSDNFVDDDDDNDTNDQTIQKIDNKTSTNIIHNHHHHHHYHHCQSKQQTQNSTMANN</sequence>
<feature type="domain" description="Protein kinase" evidence="16">
    <location>
        <begin position="229"/>
        <end position="471"/>
    </location>
</feature>
<dbReference type="InterPro" id="IPR011009">
    <property type="entry name" value="Kinase-like_dom_sf"/>
</dbReference>
<evidence type="ECO:0000256" key="8">
    <source>
        <dbReference type="ARBA" id="ARBA00047559"/>
    </source>
</evidence>
<dbReference type="InterPro" id="IPR001245">
    <property type="entry name" value="Ser-Thr/Tyr_kinase_cat_dom"/>
</dbReference>
<feature type="region of interest" description="Disordered" evidence="15">
    <location>
        <begin position="1"/>
        <end position="76"/>
    </location>
</feature>
<dbReference type="AlphaFoldDB" id="A0A6P6YEU9"/>
<dbReference type="Gene3D" id="1.10.510.10">
    <property type="entry name" value="Transferase(Phosphotransferase) domain 1"/>
    <property type="match status" value="1"/>
</dbReference>
<dbReference type="GO" id="GO:0005737">
    <property type="term" value="C:cytoplasm"/>
    <property type="evidence" value="ECO:0007669"/>
    <property type="project" value="UniProtKB-SubCell"/>
</dbReference>
<dbReference type="SMART" id="SM00220">
    <property type="entry name" value="S_TKc"/>
    <property type="match status" value="1"/>
</dbReference>
<feature type="compositionally biased region" description="Polar residues" evidence="15">
    <location>
        <begin position="907"/>
        <end position="916"/>
    </location>
</feature>
<evidence type="ECO:0000256" key="6">
    <source>
        <dbReference type="ARBA" id="ARBA00022777"/>
    </source>
</evidence>
<dbReference type="GO" id="GO:0006950">
    <property type="term" value="P:response to stress"/>
    <property type="evidence" value="ECO:0007669"/>
    <property type="project" value="UniProtKB-ARBA"/>
</dbReference>
<organism evidence="17 18">
    <name type="scientific">Dermatophagoides pteronyssinus</name>
    <name type="common">European house dust mite</name>
    <dbReference type="NCBI Taxonomy" id="6956"/>
    <lineage>
        <taxon>Eukaryota</taxon>
        <taxon>Metazoa</taxon>
        <taxon>Ecdysozoa</taxon>
        <taxon>Arthropoda</taxon>
        <taxon>Chelicerata</taxon>
        <taxon>Arachnida</taxon>
        <taxon>Acari</taxon>
        <taxon>Acariformes</taxon>
        <taxon>Sarcoptiformes</taxon>
        <taxon>Astigmata</taxon>
        <taxon>Psoroptidia</taxon>
        <taxon>Analgoidea</taxon>
        <taxon>Pyroglyphidae</taxon>
        <taxon>Dermatophagoidinae</taxon>
        <taxon>Dermatophagoides</taxon>
    </lineage>
</organism>
<evidence type="ECO:0000256" key="13">
    <source>
        <dbReference type="PIRSR" id="PIRSR038165-50"/>
    </source>
</evidence>
<feature type="region of interest" description="Disordered" evidence="15">
    <location>
        <begin position="1024"/>
        <end position="1049"/>
    </location>
</feature>
<evidence type="ECO:0000256" key="11">
    <source>
        <dbReference type="ARBA" id="ARBA00077446"/>
    </source>
</evidence>
<comment type="similarity">
    <text evidence="1">Belongs to the protein kinase superfamily. STE Ser/Thr protein kinase family. MAP kinase kinase kinase subfamily.</text>
</comment>
<protein>
    <recommendedName>
        <fullName evidence="10">Mitogen-activated protein kinase kinase kinase dlk-1</fullName>
        <ecNumber evidence="2">2.7.11.25</ecNumber>
    </recommendedName>
    <alternativeName>
        <fullName evidence="12">DAP kinase-like kinase</fullName>
    </alternativeName>
    <alternativeName>
        <fullName evidence="11">Death-associated protein kinase-like kinase</fullName>
    </alternativeName>
</protein>
<evidence type="ECO:0000256" key="2">
    <source>
        <dbReference type="ARBA" id="ARBA00012406"/>
    </source>
</evidence>
<evidence type="ECO:0000256" key="1">
    <source>
        <dbReference type="ARBA" id="ARBA00006529"/>
    </source>
</evidence>
<dbReference type="OMA" id="GFHCARS"/>
<evidence type="ECO:0000313" key="18">
    <source>
        <dbReference type="RefSeq" id="XP_027203770.1"/>
    </source>
</evidence>
<dbReference type="GO" id="GO:0004709">
    <property type="term" value="F:MAP kinase kinase kinase activity"/>
    <property type="evidence" value="ECO:0007669"/>
    <property type="project" value="UniProtKB-EC"/>
</dbReference>
<feature type="region of interest" description="Disordered" evidence="15">
    <location>
        <begin position="718"/>
        <end position="742"/>
    </location>
</feature>
<feature type="binding site" evidence="14">
    <location>
        <position position="256"/>
    </location>
    <ligand>
        <name>ATP</name>
        <dbReference type="ChEBI" id="CHEBI:30616"/>
    </ligand>
</feature>
<dbReference type="SUPFAM" id="SSF56112">
    <property type="entry name" value="Protein kinase-like (PK-like)"/>
    <property type="match status" value="1"/>
</dbReference>
<feature type="active site" description="Proton acceptor" evidence="13">
    <location>
        <position position="341"/>
    </location>
</feature>
<evidence type="ECO:0000256" key="4">
    <source>
        <dbReference type="ARBA" id="ARBA00022679"/>
    </source>
</evidence>
<evidence type="ECO:0000256" key="9">
    <source>
        <dbReference type="ARBA" id="ARBA00048329"/>
    </source>
</evidence>
<accession>A0A6P6YEU9</accession>
<feature type="region of interest" description="Disordered" evidence="15">
    <location>
        <begin position="863"/>
        <end position="916"/>
    </location>
</feature>
<comment type="catalytic activity">
    <reaction evidence="9">
        <text>L-seryl-[protein] + ATP = O-phospho-L-seryl-[protein] + ADP + H(+)</text>
        <dbReference type="Rhea" id="RHEA:17989"/>
        <dbReference type="Rhea" id="RHEA-COMP:9863"/>
        <dbReference type="Rhea" id="RHEA-COMP:11604"/>
        <dbReference type="ChEBI" id="CHEBI:15378"/>
        <dbReference type="ChEBI" id="CHEBI:29999"/>
        <dbReference type="ChEBI" id="CHEBI:30616"/>
        <dbReference type="ChEBI" id="CHEBI:83421"/>
        <dbReference type="ChEBI" id="CHEBI:456216"/>
        <dbReference type="EC" id="2.7.11.25"/>
    </reaction>
</comment>
<keyword evidence="3" id="KW-0723">Serine/threonine-protein kinase</keyword>
<name>A0A6P6YEU9_DERPT</name>
<comment type="catalytic activity">
    <reaction evidence="8">
        <text>L-threonyl-[protein] + ATP = O-phospho-L-threonyl-[protein] + ADP + H(+)</text>
        <dbReference type="Rhea" id="RHEA:46608"/>
        <dbReference type="Rhea" id="RHEA-COMP:11060"/>
        <dbReference type="Rhea" id="RHEA-COMP:11605"/>
        <dbReference type="ChEBI" id="CHEBI:15378"/>
        <dbReference type="ChEBI" id="CHEBI:30013"/>
        <dbReference type="ChEBI" id="CHEBI:30616"/>
        <dbReference type="ChEBI" id="CHEBI:61977"/>
        <dbReference type="ChEBI" id="CHEBI:456216"/>
        <dbReference type="EC" id="2.7.11.25"/>
    </reaction>
</comment>
<dbReference type="Gene3D" id="3.30.200.20">
    <property type="entry name" value="Phosphorylase Kinase, domain 1"/>
    <property type="match status" value="1"/>
</dbReference>
<evidence type="ECO:0000256" key="14">
    <source>
        <dbReference type="PIRSR" id="PIRSR038165-51"/>
    </source>
</evidence>